<name>A0AAE3EHJ4_9SPIR</name>
<dbReference type="InterPro" id="IPR036597">
    <property type="entry name" value="Fido-like_dom_sf"/>
</dbReference>
<evidence type="ECO:0000256" key="3">
    <source>
        <dbReference type="PIRSR" id="PIRSR640198-2"/>
    </source>
</evidence>
<feature type="active site" evidence="2">
    <location>
        <position position="196"/>
    </location>
</feature>
<evidence type="ECO:0000313" key="6">
    <source>
        <dbReference type="Proteomes" id="UP001198163"/>
    </source>
</evidence>
<dbReference type="InterPro" id="IPR003812">
    <property type="entry name" value="Fido"/>
</dbReference>
<dbReference type="PANTHER" id="PTHR13504:SF35">
    <property type="entry name" value="PROTEIN ADENYLYLTRANSFERASE SOFIC"/>
    <property type="match status" value="1"/>
</dbReference>
<keyword evidence="1" id="KW-0067">ATP-binding</keyword>
<feature type="binding site" evidence="3">
    <location>
        <begin position="238"/>
        <end position="239"/>
    </location>
    <ligand>
        <name>ATP</name>
        <dbReference type="ChEBI" id="CHEBI:30616"/>
    </ligand>
</feature>
<dbReference type="InterPro" id="IPR048770">
    <property type="entry name" value="SoFic-like_C"/>
</dbReference>
<protein>
    <submittedName>
        <fullName evidence="5">Fic family protein</fullName>
    </submittedName>
</protein>
<dbReference type="EMBL" id="JAINWA010000001">
    <property type="protein sequence ID" value="MCD1654330.1"/>
    <property type="molecule type" value="Genomic_DNA"/>
</dbReference>
<dbReference type="SUPFAM" id="SSF140931">
    <property type="entry name" value="Fic-like"/>
    <property type="match status" value="1"/>
</dbReference>
<dbReference type="InterPro" id="IPR026287">
    <property type="entry name" value="SoFic-like"/>
</dbReference>
<proteinExistence type="predicted"/>
<dbReference type="PANTHER" id="PTHR13504">
    <property type="entry name" value="FIDO DOMAIN-CONTAINING PROTEIN DDB_G0283145"/>
    <property type="match status" value="1"/>
</dbReference>
<organism evidence="5 6">
    <name type="scientific">Teretinema zuelzerae</name>
    <dbReference type="NCBI Taxonomy" id="156"/>
    <lineage>
        <taxon>Bacteria</taxon>
        <taxon>Pseudomonadati</taxon>
        <taxon>Spirochaetota</taxon>
        <taxon>Spirochaetia</taxon>
        <taxon>Spirochaetales</taxon>
        <taxon>Treponemataceae</taxon>
        <taxon>Teretinema</taxon>
    </lineage>
</organism>
<sequence>MGRLNASFFPERLEQVGDIETKAVLKKLATAHQALAELKATAESMPNQDILINTLSLQEAKDSSAIENIITTQDDLYQSDNFEHKYQTIAAKEVHAYAHALQRTCDRVTATGLITLRDILEVQSIIEENRAGFRKLPGTELKNEATGATVYTPPQHPDDILLLMSNLEEFLNRNELADFDALTKMALIHHQIESIHPFYDGNGRTGRVLNILYLVKEGLLGSPILYLSRYINQSKVEYYRLLQDVRDTRNWEPWLLYMIGGVEQTSRQTTLLIHGIKKLMQDYKQKLKTEHPKMYSHELLNNLFRHPYTKIDYLVRDLGVTRKTASKYLDDLVEIGLVSKHKIGKENFYLNDSLFQHLQE</sequence>
<dbReference type="PROSITE" id="PS51459">
    <property type="entry name" value="FIDO"/>
    <property type="match status" value="1"/>
</dbReference>
<feature type="binding site" evidence="1">
    <location>
        <begin position="201"/>
        <end position="207"/>
    </location>
    <ligand>
        <name>ATP</name>
        <dbReference type="ChEBI" id="CHEBI:30616"/>
    </ligand>
</feature>
<keyword evidence="1" id="KW-0547">Nucleotide-binding</keyword>
<dbReference type="AlphaFoldDB" id="A0AAE3EHJ4"/>
<dbReference type="Proteomes" id="UP001198163">
    <property type="component" value="Unassembled WGS sequence"/>
</dbReference>
<accession>A0AAE3EHJ4</accession>
<evidence type="ECO:0000259" key="4">
    <source>
        <dbReference type="PROSITE" id="PS51459"/>
    </source>
</evidence>
<dbReference type="SUPFAM" id="SSF46785">
    <property type="entry name" value="Winged helix' DNA-binding domain"/>
    <property type="match status" value="1"/>
</dbReference>
<dbReference type="PIRSF" id="PIRSF038925">
    <property type="entry name" value="AMP-prot_trans"/>
    <property type="match status" value="1"/>
</dbReference>
<gene>
    <name evidence="5" type="ORF">K7J14_06380</name>
</gene>
<dbReference type="GO" id="GO:0005524">
    <property type="term" value="F:ATP binding"/>
    <property type="evidence" value="ECO:0007669"/>
    <property type="project" value="UniProtKB-KW"/>
</dbReference>
<feature type="domain" description="Fido" evidence="4">
    <location>
        <begin position="114"/>
        <end position="260"/>
    </location>
</feature>
<dbReference type="Gene3D" id="1.10.3290.10">
    <property type="entry name" value="Fido-like domain"/>
    <property type="match status" value="1"/>
</dbReference>
<evidence type="ECO:0000256" key="2">
    <source>
        <dbReference type="PIRSR" id="PIRSR640198-1"/>
    </source>
</evidence>
<reference evidence="5" key="1">
    <citation type="submission" date="2021-08" db="EMBL/GenBank/DDBJ databases">
        <title>Comparative analyses of Brucepasteria parasyntrophica and Teretinema zuelzerae.</title>
        <authorList>
            <person name="Song Y."/>
            <person name="Brune A."/>
        </authorList>
    </citation>
    <scope>NUCLEOTIDE SEQUENCE</scope>
    <source>
        <strain evidence="5">DSM 1903</strain>
    </source>
</reference>
<evidence type="ECO:0000256" key="1">
    <source>
        <dbReference type="PIRSR" id="PIRSR038925-1"/>
    </source>
</evidence>
<comment type="caution">
    <text evidence="5">The sequence shown here is derived from an EMBL/GenBank/DDBJ whole genome shotgun (WGS) entry which is preliminary data.</text>
</comment>
<dbReference type="Pfam" id="PF21248">
    <property type="entry name" value="SoFic-like_C"/>
    <property type="match status" value="1"/>
</dbReference>
<dbReference type="Pfam" id="PF13784">
    <property type="entry name" value="Fic_N"/>
    <property type="match status" value="1"/>
</dbReference>
<dbReference type="RefSeq" id="WP_230754476.1">
    <property type="nucleotide sequence ID" value="NZ_JAINWA010000001.1"/>
</dbReference>
<dbReference type="Gene3D" id="1.10.10.10">
    <property type="entry name" value="Winged helix-like DNA-binding domain superfamily/Winged helix DNA-binding domain"/>
    <property type="match status" value="1"/>
</dbReference>
<dbReference type="InterPro" id="IPR036390">
    <property type="entry name" value="WH_DNA-bd_sf"/>
</dbReference>
<feature type="binding site" evidence="1">
    <location>
        <position position="196"/>
    </location>
    <ligand>
        <name>ATP</name>
        <dbReference type="ChEBI" id="CHEBI:30616"/>
    </ligand>
</feature>
<dbReference type="InterPro" id="IPR040198">
    <property type="entry name" value="Fido_containing"/>
</dbReference>
<dbReference type="InterPro" id="IPR025758">
    <property type="entry name" value="Fic/DOC_N"/>
</dbReference>
<feature type="binding site" evidence="3">
    <location>
        <begin position="200"/>
        <end position="207"/>
    </location>
    <ligand>
        <name>ATP</name>
        <dbReference type="ChEBI" id="CHEBI:30616"/>
    </ligand>
</feature>
<dbReference type="InterPro" id="IPR036388">
    <property type="entry name" value="WH-like_DNA-bd_sf"/>
</dbReference>
<dbReference type="Pfam" id="PF02661">
    <property type="entry name" value="Fic"/>
    <property type="match status" value="1"/>
</dbReference>
<feature type="binding site" evidence="1">
    <location>
        <position position="238"/>
    </location>
    <ligand>
        <name>ATP</name>
        <dbReference type="ChEBI" id="CHEBI:30616"/>
    </ligand>
</feature>
<evidence type="ECO:0000313" key="5">
    <source>
        <dbReference type="EMBL" id="MCD1654330.1"/>
    </source>
</evidence>
<keyword evidence="6" id="KW-1185">Reference proteome</keyword>
<feature type="binding site" evidence="1">
    <location>
        <position position="67"/>
    </location>
    <ligand>
        <name>ATP</name>
        <dbReference type="ChEBI" id="CHEBI:30616"/>
    </ligand>
</feature>